<evidence type="ECO:0000256" key="7">
    <source>
        <dbReference type="ARBA" id="ARBA00016549"/>
    </source>
</evidence>
<dbReference type="PANTHER" id="PTHR33254">
    <property type="entry name" value="4-HYDROXY-4-METHYL-2-OXOGLUTARATE ALDOLASE 3-RELATED"/>
    <property type="match status" value="1"/>
</dbReference>
<name>A0ABN0VUL8_9BACI</name>
<comment type="function">
    <text evidence="8">Catalyzes the aldol cleavage of 4-hydroxy-4-methyl-2-oxoglutarate (HMG) into 2 molecules of pyruvate. Also contains a secondary oxaloacetate (OAA) decarboxylase activity due to the common pyruvate enolate transition state formed following C-C bond cleavage in the retro-aldol and decarboxylation reactions.</text>
</comment>
<dbReference type="InterPro" id="IPR036704">
    <property type="entry name" value="RraA/RraA-like_sf"/>
</dbReference>
<reference evidence="13 14" key="1">
    <citation type="journal article" date="2019" name="Int. J. Syst. Evol. Microbiol.">
        <title>The Global Catalogue of Microorganisms (GCM) 10K type strain sequencing project: providing services to taxonomists for standard genome sequencing and annotation.</title>
        <authorList>
            <consortium name="The Broad Institute Genomics Platform"/>
            <consortium name="The Broad Institute Genome Sequencing Center for Infectious Disease"/>
            <person name="Wu L."/>
            <person name="Ma J."/>
        </authorList>
    </citation>
    <scope>NUCLEOTIDE SEQUENCE [LARGE SCALE GENOMIC DNA]</scope>
    <source>
        <strain evidence="13 14">JCM 9731</strain>
    </source>
</reference>
<protein>
    <recommendedName>
        <fullName evidence="7">Putative 4-hydroxy-4-methyl-2-oxoglutarate aldolase</fullName>
        <ecNumber evidence="6">4.1.1.112</ecNumber>
        <ecNumber evidence="5">4.1.3.17</ecNumber>
    </recommendedName>
    <alternativeName>
        <fullName evidence="11">Oxaloacetate decarboxylase</fullName>
    </alternativeName>
    <alternativeName>
        <fullName evidence="9">Regulator of ribonuclease activity homolog</fullName>
    </alternativeName>
    <alternativeName>
        <fullName evidence="10">RraA-like protein</fullName>
    </alternativeName>
</protein>
<evidence type="ECO:0000313" key="14">
    <source>
        <dbReference type="Proteomes" id="UP001500782"/>
    </source>
</evidence>
<dbReference type="Proteomes" id="UP001500782">
    <property type="component" value="Unassembled WGS sequence"/>
</dbReference>
<dbReference type="EMBL" id="BAAADJ010000004">
    <property type="protein sequence ID" value="GAA0317708.1"/>
    <property type="molecule type" value="Genomic_DNA"/>
</dbReference>
<keyword evidence="14" id="KW-1185">Reference proteome</keyword>
<dbReference type="SUPFAM" id="SSF89562">
    <property type="entry name" value="RraA-like"/>
    <property type="match status" value="1"/>
</dbReference>
<sequence>MKILDRVNNNQLTPVLKERFEKVEPATIGHHLHYGFMDPRVQSQLVNVKIVGTAFTVRTSVNDSTMVHKAVSLAEPGDVLIIDRTGDQKHACVGEMVAYAAKARKLAGIIIDGPNTDIQAIREIGIPVFSTGLSPITTKLLGQSGEINTPVQCGGVTVHPGDLIVADDNGVLVLGQDLDYQAVLEKAEASENNEPRTKRLLDDGHTLSSLSKADSLIEQYFNTVK</sequence>
<comment type="similarity">
    <text evidence="3">Belongs to the class II aldolase/RraA-like family.</text>
</comment>
<evidence type="ECO:0000256" key="5">
    <source>
        <dbReference type="ARBA" id="ARBA00012213"/>
    </source>
</evidence>
<dbReference type="RefSeq" id="WP_343796104.1">
    <property type="nucleotide sequence ID" value="NZ_BAAADJ010000004.1"/>
</dbReference>
<evidence type="ECO:0000256" key="6">
    <source>
        <dbReference type="ARBA" id="ARBA00012947"/>
    </source>
</evidence>
<organism evidence="13 14">
    <name type="scientific">Bacillus carboniphilus</name>
    <dbReference type="NCBI Taxonomy" id="86663"/>
    <lineage>
        <taxon>Bacteria</taxon>
        <taxon>Bacillati</taxon>
        <taxon>Bacillota</taxon>
        <taxon>Bacilli</taxon>
        <taxon>Bacillales</taxon>
        <taxon>Bacillaceae</taxon>
        <taxon>Bacillus</taxon>
    </lineage>
</organism>
<evidence type="ECO:0000256" key="1">
    <source>
        <dbReference type="ARBA" id="ARBA00001342"/>
    </source>
</evidence>
<comment type="caution">
    <text evidence="13">The sequence shown here is derived from an EMBL/GenBank/DDBJ whole genome shotgun (WGS) entry which is preliminary data.</text>
</comment>
<dbReference type="CDD" id="cd16841">
    <property type="entry name" value="RraA_family"/>
    <property type="match status" value="1"/>
</dbReference>
<evidence type="ECO:0000256" key="9">
    <source>
        <dbReference type="ARBA" id="ARBA00029596"/>
    </source>
</evidence>
<evidence type="ECO:0000256" key="4">
    <source>
        <dbReference type="ARBA" id="ARBA00011233"/>
    </source>
</evidence>
<proteinExistence type="inferred from homology"/>
<evidence type="ECO:0000256" key="10">
    <source>
        <dbReference type="ARBA" id="ARBA00030169"/>
    </source>
</evidence>
<evidence type="ECO:0000256" key="11">
    <source>
        <dbReference type="ARBA" id="ARBA00032305"/>
    </source>
</evidence>
<comment type="catalytic activity">
    <reaction evidence="1">
        <text>4-hydroxy-4-methyl-2-oxoglutarate = 2 pyruvate</text>
        <dbReference type="Rhea" id="RHEA:22748"/>
        <dbReference type="ChEBI" id="CHEBI:15361"/>
        <dbReference type="ChEBI" id="CHEBI:58276"/>
        <dbReference type="EC" id="4.1.3.17"/>
    </reaction>
</comment>
<evidence type="ECO:0000256" key="3">
    <source>
        <dbReference type="ARBA" id="ARBA00008621"/>
    </source>
</evidence>
<comment type="cofactor">
    <cofactor evidence="2">
        <name>a divalent metal cation</name>
        <dbReference type="ChEBI" id="CHEBI:60240"/>
    </cofactor>
</comment>
<evidence type="ECO:0000313" key="13">
    <source>
        <dbReference type="EMBL" id="GAA0317708.1"/>
    </source>
</evidence>
<gene>
    <name evidence="13" type="ORF">GCM10008967_05340</name>
</gene>
<evidence type="ECO:0000256" key="12">
    <source>
        <dbReference type="ARBA" id="ARBA00047973"/>
    </source>
</evidence>
<dbReference type="EC" id="4.1.3.17" evidence="5"/>
<dbReference type="InterPro" id="IPR005493">
    <property type="entry name" value="RraA/RraA-like"/>
</dbReference>
<dbReference type="Gene3D" id="3.50.30.40">
    <property type="entry name" value="Ribonuclease E inhibitor RraA/RraA-like"/>
    <property type="match status" value="1"/>
</dbReference>
<evidence type="ECO:0000256" key="8">
    <source>
        <dbReference type="ARBA" id="ARBA00025046"/>
    </source>
</evidence>
<dbReference type="Pfam" id="PF03737">
    <property type="entry name" value="RraA-like"/>
    <property type="match status" value="1"/>
</dbReference>
<dbReference type="EC" id="4.1.1.112" evidence="6"/>
<accession>A0ABN0VUL8</accession>
<comment type="subunit">
    <text evidence="4">Homotrimer.</text>
</comment>
<dbReference type="PANTHER" id="PTHR33254:SF4">
    <property type="entry name" value="4-HYDROXY-4-METHYL-2-OXOGLUTARATE ALDOLASE 3-RELATED"/>
    <property type="match status" value="1"/>
</dbReference>
<evidence type="ECO:0000256" key="2">
    <source>
        <dbReference type="ARBA" id="ARBA00001968"/>
    </source>
</evidence>
<comment type="catalytic activity">
    <reaction evidence="12">
        <text>oxaloacetate + H(+) = pyruvate + CO2</text>
        <dbReference type="Rhea" id="RHEA:15641"/>
        <dbReference type="ChEBI" id="CHEBI:15361"/>
        <dbReference type="ChEBI" id="CHEBI:15378"/>
        <dbReference type="ChEBI" id="CHEBI:16452"/>
        <dbReference type="ChEBI" id="CHEBI:16526"/>
        <dbReference type="EC" id="4.1.1.112"/>
    </reaction>
</comment>